<dbReference type="InterPro" id="IPR014052">
    <property type="entry name" value="DNA_primase_ssu_euk/arc"/>
</dbReference>
<dbReference type="CDD" id="cd04860">
    <property type="entry name" value="AE_Prim_S"/>
    <property type="match status" value="1"/>
</dbReference>
<keyword evidence="4 10" id="KW-0808">Transferase</keyword>
<dbReference type="Proteomes" id="UP000186922">
    <property type="component" value="Unassembled WGS sequence"/>
</dbReference>
<evidence type="ECO:0000256" key="3">
    <source>
        <dbReference type="ARBA" id="ARBA00022515"/>
    </source>
</evidence>
<evidence type="ECO:0000256" key="6">
    <source>
        <dbReference type="ARBA" id="ARBA00022705"/>
    </source>
</evidence>
<organism evidence="11 12">
    <name type="scientific">Ramazzottius varieornatus</name>
    <name type="common">Water bear</name>
    <name type="synonym">Tardigrade</name>
    <dbReference type="NCBI Taxonomy" id="947166"/>
    <lineage>
        <taxon>Eukaryota</taxon>
        <taxon>Metazoa</taxon>
        <taxon>Ecdysozoa</taxon>
        <taxon>Tardigrada</taxon>
        <taxon>Eutardigrada</taxon>
        <taxon>Parachela</taxon>
        <taxon>Hypsibioidea</taxon>
        <taxon>Ramazzottiidae</taxon>
        <taxon>Ramazzottius</taxon>
    </lineage>
</organism>
<accession>A0A1D1UT89</accession>
<keyword evidence="8" id="KW-0862">Zinc</keyword>
<comment type="similarity">
    <text evidence="1 10">Belongs to the eukaryotic-type primase small subunit family.</text>
</comment>
<sequence length="464" mass="53871">MNDGEVEESSGSVLAERRTNVEVSDKATAKAAASFQPEELDELLRLYYQRFFPFQLFYRWLNYGHINDRNFFGLREFCLTLKDDVYLRYQSFDNQAKMEERLRQKDPRVIPFKIDIGPIYSARITDTKLNPSIVPVERELIFDIDMTDYDEVRLCCSGADICGKCWPLMVLAIKIIHRVLTEDFGFQHIFWVFSGRRGVHCWVCDKKARSLKQAARSAIVEYLTMIKGGNVGKARRVQIQDSEHAAVAKALNLVRAYFLRHLVREQKIMESKKGLPKLLSMLEDETLIAKVKKTIDNTHGSEKRWNSLVEEVTQFVQEKKGTPEYRKVRNMLDEMQVQFCYPRLDVNVSHGLNHLLKSPFSIHPKTGRVCVPINPDFADSFNPFDVPTVKQLEHELNVAYDAAKNQMDISTPDDAIENKKVSPEVEAKKTSLKESIILFETFVRRLEASWKRQRDRAEDQKMEF</sequence>
<keyword evidence="5" id="KW-0548">Nucleotidyltransferase</keyword>
<dbReference type="PANTHER" id="PTHR10536">
    <property type="entry name" value="DNA PRIMASE SMALL SUBUNIT"/>
    <property type="match status" value="1"/>
</dbReference>
<gene>
    <name evidence="11" type="primary">RvY_03283-1</name>
    <name evidence="11" type="synonym">RvY_03283.1</name>
    <name evidence="11" type="ORF">RvY_03283</name>
</gene>
<evidence type="ECO:0000256" key="10">
    <source>
        <dbReference type="RuleBase" id="RU003514"/>
    </source>
</evidence>
<evidence type="ECO:0000256" key="2">
    <source>
        <dbReference type="ARBA" id="ARBA00022478"/>
    </source>
</evidence>
<dbReference type="InterPro" id="IPR002755">
    <property type="entry name" value="DNA_primase_S"/>
</dbReference>
<evidence type="ECO:0000313" key="12">
    <source>
        <dbReference type="Proteomes" id="UP000186922"/>
    </source>
</evidence>
<keyword evidence="12" id="KW-1185">Reference proteome</keyword>
<dbReference type="FunFam" id="3.90.920.10:FF:000003">
    <property type="entry name" value="DNA primase"/>
    <property type="match status" value="1"/>
</dbReference>
<dbReference type="STRING" id="947166.A0A1D1UT89"/>
<dbReference type="GO" id="GO:0005658">
    <property type="term" value="C:alpha DNA polymerase:primase complex"/>
    <property type="evidence" value="ECO:0007669"/>
    <property type="project" value="UniProtKB-ARBA"/>
</dbReference>
<dbReference type="AlphaFoldDB" id="A0A1D1UT89"/>
<proteinExistence type="inferred from homology"/>
<evidence type="ECO:0000256" key="7">
    <source>
        <dbReference type="ARBA" id="ARBA00022723"/>
    </source>
</evidence>
<dbReference type="GO" id="GO:0006269">
    <property type="term" value="P:DNA replication, synthesis of primer"/>
    <property type="evidence" value="ECO:0007669"/>
    <property type="project" value="UniProtKB-KW"/>
</dbReference>
<dbReference type="Pfam" id="PF01896">
    <property type="entry name" value="DNA_primase_S"/>
    <property type="match status" value="1"/>
</dbReference>
<keyword evidence="3 10" id="KW-0639">Primosome</keyword>
<dbReference type="GO" id="GO:0003899">
    <property type="term" value="F:DNA-directed RNA polymerase activity"/>
    <property type="evidence" value="ECO:0007669"/>
    <property type="project" value="InterPro"/>
</dbReference>
<name>A0A1D1UT89_RAMVA</name>
<dbReference type="SUPFAM" id="SSF56747">
    <property type="entry name" value="Prim-pol domain"/>
    <property type="match status" value="1"/>
</dbReference>
<dbReference type="EMBL" id="BDGG01000001">
    <property type="protein sequence ID" value="GAU90932.1"/>
    <property type="molecule type" value="Genomic_DNA"/>
</dbReference>
<comment type="caution">
    <text evidence="11">The sequence shown here is derived from an EMBL/GenBank/DDBJ whole genome shotgun (WGS) entry which is preliminary data.</text>
</comment>
<dbReference type="Gene3D" id="3.90.920.10">
    <property type="entry name" value="DNA primase, PRIM domain"/>
    <property type="match status" value="1"/>
</dbReference>
<evidence type="ECO:0000256" key="5">
    <source>
        <dbReference type="ARBA" id="ARBA00022695"/>
    </source>
</evidence>
<keyword evidence="7" id="KW-0479">Metal-binding</keyword>
<evidence type="ECO:0000256" key="9">
    <source>
        <dbReference type="ARBA" id="ARBA00023163"/>
    </source>
</evidence>
<protein>
    <recommendedName>
        <fullName evidence="10">DNA primase</fullName>
        <ecNumber evidence="10">2.7.7.-</ecNumber>
    </recommendedName>
</protein>
<evidence type="ECO:0000313" key="11">
    <source>
        <dbReference type="EMBL" id="GAU90932.1"/>
    </source>
</evidence>
<dbReference type="NCBIfam" id="TIGR00335">
    <property type="entry name" value="primase_sml"/>
    <property type="match status" value="1"/>
</dbReference>
<keyword evidence="6 10" id="KW-0235">DNA replication</keyword>
<evidence type="ECO:0000256" key="4">
    <source>
        <dbReference type="ARBA" id="ARBA00022679"/>
    </source>
</evidence>
<dbReference type="GO" id="GO:0046872">
    <property type="term" value="F:metal ion binding"/>
    <property type="evidence" value="ECO:0007669"/>
    <property type="project" value="UniProtKB-KW"/>
</dbReference>
<evidence type="ECO:0000256" key="8">
    <source>
        <dbReference type="ARBA" id="ARBA00022833"/>
    </source>
</evidence>
<evidence type="ECO:0000256" key="1">
    <source>
        <dbReference type="ARBA" id="ARBA00009762"/>
    </source>
</evidence>
<reference evidence="11 12" key="1">
    <citation type="journal article" date="2016" name="Nat. Commun.">
        <title>Extremotolerant tardigrade genome and improved radiotolerance of human cultured cells by tardigrade-unique protein.</title>
        <authorList>
            <person name="Hashimoto T."/>
            <person name="Horikawa D.D."/>
            <person name="Saito Y."/>
            <person name="Kuwahara H."/>
            <person name="Kozuka-Hata H."/>
            <person name="Shin-I T."/>
            <person name="Minakuchi Y."/>
            <person name="Ohishi K."/>
            <person name="Motoyama A."/>
            <person name="Aizu T."/>
            <person name="Enomoto A."/>
            <person name="Kondo K."/>
            <person name="Tanaka S."/>
            <person name="Hara Y."/>
            <person name="Koshikawa S."/>
            <person name="Sagara H."/>
            <person name="Miura T."/>
            <person name="Yokobori S."/>
            <person name="Miyagawa K."/>
            <person name="Suzuki Y."/>
            <person name="Kubo T."/>
            <person name="Oyama M."/>
            <person name="Kohara Y."/>
            <person name="Fujiyama A."/>
            <person name="Arakawa K."/>
            <person name="Katayama T."/>
            <person name="Toyoda A."/>
            <person name="Kunieda T."/>
        </authorList>
    </citation>
    <scope>NUCLEOTIDE SEQUENCE [LARGE SCALE GENOMIC DNA]</scope>
    <source>
        <strain evidence="11 12">YOKOZUNA-1</strain>
    </source>
</reference>
<keyword evidence="9" id="KW-0804">Transcription</keyword>
<dbReference type="OrthoDB" id="19606at2759"/>
<dbReference type="EC" id="2.7.7.-" evidence="10"/>
<keyword evidence="2 10" id="KW-0240">DNA-directed RNA polymerase</keyword>